<evidence type="ECO:0000256" key="3">
    <source>
        <dbReference type="ARBA" id="ARBA00023002"/>
    </source>
</evidence>
<keyword evidence="2" id="KW-0521">NADP</keyword>
<evidence type="ECO:0000256" key="2">
    <source>
        <dbReference type="ARBA" id="ARBA00022857"/>
    </source>
</evidence>
<dbReference type="AlphaFoldDB" id="A0A9W4XFM3"/>
<dbReference type="OrthoDB" id="10000533at2759"/>
<keyword evidence="3" id="KW-0560">Oxidoreductase</keyword>
<reference evidence="5" key="1">
    <citation type="submission" date="2023-01" db="EMBL/GenBank/DDBJ databases">
        <authorList>
            <person name="Van Ghelder C."/>
            <person name="Rancurel C."/>
        </authorList>
    </citation>
    <scope>NUCLEOTIDE SEQUENCE</scope>
    <source>
        <strain evidence="5">CNCM I-4278</strain>
    </source>
</reference>
<keyword evidence="6" id="KW-1185">Reference proteome</keyword>
<dbReference type="Gene3D" id="3.40.50.720">
    <property type="entry name" value="NAD(P)-binding Rossmann-like Domain"/>
    <property type="match status" value="1"/>
</dbReference>
<dbReference type="InterPro" id="IPR036291">
    <property type="entry name" value="NAD(P)-bd_dom_sf"/>
</dbReference>
<evidence type="ECO:0000313" key="5">
    <source>
        <dbReference type="EMBL" id="CAI6304622.1"/>
    </source>
</evidence>
<comment type="caution">
    <text evidence="5">The sequence shown here is derived from an EMBL/GenBank/DDBJ whole genome shotgun (WGS) entry which is preliminary data.</text>
</comment>
<dbReference type="PANTHER" id="PTHR47706:SF4">
    <property type="entry name" value="NMRA-LIKE DOMAIN-CONTAINING PROTEIN"/>
    <property type="match status" value="1"/>
</dbReference>
<dbReference type="Pfam" id="PF05368">
    <property type="entry name" value="NmrA"/>
    <property type="match status" value="1"/>
</dbReference>
<sequence>MVKIAISGATGGVAQEILDVLASTKTHEIILLSRNAIPPEKLAPGVTSAQTTYQSVDELATILKGVHTVLCFITPQSDPGNTSQKTLIDAAVKAGVKRFAPSEWASSSFDHMPWYTSKSAIRTYLSDLNNPVQRIEYCLFHVGLFTNYFAAPYKTSAHVHPFQMQWDFHGRRALVVDEAGGGRINLVTVKDFADVVKRAVEYEGEWPVVGGMKGDVLSVEELVALGEEIRGPFNIERIPLFDLQKGEFESSWLPTLDHPAIPAEQRKGLAKGMVAGVLQAVRAGAFEVSDEWNKLLPDMKFTDAEEFLRGAWEGKE</sequence>
<comment type="similarity">
    <text evidence="1">Belongs to the NmrA-type oxidoreductase family. Isoflavone reductase subfamily.</text>
</comment>
<evidence type="ECO:0000313" key="6">
    <source>
        <dbReference type="Proteomes" id="UP001152607"/>
    </source>
</evidence>
<accession>A0A9W4XFM3</accession>
<gene>
    <name evidence="5" type="ORF">PDIGIT_LOCUS2974</name>
</gene>
<dbReference type="EMBL" id="CAOQHR010000002">
    <property type="protein sequence ID" value="CAI6304622.1"/>
    <property type="molecule type" value="Genomic_DNA"/>
</dbReference>
<dbReference type="GO" id="GO:0016491">
    <property type="term" value="F:oxidoreductase activity"/>
    <property type="evidence" value="ECO:0007669"/>
    <property type="project" value="UniProtKB-KW"/>
</dbReference>
<dbReference type="PANTHER" id="PTHR47706">
    <property type="entry name" value="NMRA-LIKE FAMILY PROTEIN"/>
    <property type="match status" value="1"/>
</dbReference>
<proteinExistence type="inferred from homology"/>
<dbReference type="InterPro" id="IPR051609">
    <property type="entry name" value="NmrA/Isoflavone_reductase-like"/>
</dbReference>
<name>A0A9W4XFM3_9PLEO</name>
<organism evidence="5 6">
    <name type="scientific">Periconia digitata</name>
    <dbReference type="NCBI Taxonomy" id="1303443"/>
    <lineage>
        <taxon>Eukaryota</taxon>
        <taxon>Fungi</taxon>
        <taxon>Dikarya</taxon>
        <taxon>Ascomycota</taxon>
        <taxon>Pezizomycotina</taxon>
        <taxon>Dothideomycetes</taxon>
        <taxon>Pleosporomycetidae</taxon>
        <taxon>Pleosporales</taxon>
        <taxon>Massarineae</taxon>
        <taxon>Periconiaceae</taxon>
        <taxon>Periconia</taxon>
    </lineage>
</organism>
<evidence type="ECO:0000256" key="1">
    <source>
        <dbReference type="ARBA" id="ARBA00005725"/>
    </source>
</evidence>
<protein>
    <recommendedName>
        <fullName evidence="4">NmrA-like domain-containing protein</fullName>
    </recommendedName>
</protein>
<feature type="domain" description="NmrA-like" evidence="4">
    <location>
        <begin position="3"/>
        <end position="239"/>
    </location>
</feature>
<dbReference type="Proteomes" id="UP001152607">
    <property type="component" value="Unassembled WGS sequence"/>
</dbReference>
<dbReference type="SUPFAM" id="SSF51735">
    <property type="entry name" value="NAD(P)-binding Rossmann-fold domains"/>
    <property type="match status" value="1"/>
</dbReference>
<evidence type="ECO:0000259" key="4">
    <source>
        <dbReference type="Pfam" id="PF05368"/>
    </source>
</evidence>
<dbReference type="InterPro" id="IPR008030">
    <property type="entry name" value="NmrA-like"/>
</dbReference>